<dbReference type="Proteomes" id="UP000255106">
    <property type="component" value="Unassembled WGS sequence"/>
</dbReference>
<reference evidence="3 4" key="1">
    <citation type="submission" date="2018-06" db="EMBL/GenBank/DDBJ databases">
        <authorList>
            <consortium name="Pathogen Informatics"/>
            <person name="Doyle S."/>
        </authorList>
    </citation>
    <scope>NUCLEOTIDE SEQUENCE [LARGE SCALE GENOMIC DNA]</scope>
    <source>
        <strain evidence="3 4">NCTC10005</strain>
    </source>
</reference>
<name>A0A377M6F4_ENTCL</name>
<accession>A0A377M6F4</accession>
<dbReference type="PANTHER" id="PTHR30537:SF5">
    <property type="entry name" value="HTH-TYPE TRANSCRIPTIONAL ACTIVATOR TTDR-RELATED"/>
    <property type="match status" value="1"/>
</dbReference>
<evidence type="ECO:0000256" key="1">
    <source>
        <dbReference type="ARBA" id="ARBA00009437"/>
    </source>
</evidence>
<dbReference type="AlphaFoldDB" id="A0A377M6F4"/>
<protein>
    <submittedName>
        <fullName evidence="3">LysR family transcriptional regulator</fullName>
    </submittedName>
</protein>
<comment type="similarity">
    <text evidence="1">Belongs to the LysR transcriptional regulatory family.</text>
</comment>
<dbReference type="InterPro" id="IPR005119">
    <property type="entry name" value="LysR_subst-bd"/>
</dbReference>
<dbReference type="Gene3D" id="3.40.190.10">
    <property type="entry name" value="Periplasmic binding protein-like II"/>
    <property type="match status" value="2"/>
</dbReference>
<sequence>MLDLVESGFDVALRTGKPQDSSLIGRMIGHCPRYMLASPEYLARREPLHHPRQLVDHRCITTRPGLNGSCKARVRITAICRQCAYDG</sequence>
<dbReference type="InterPro" id="IPR058163">
    <property type="entry name" value="LysR-type_TF_proteobact-type"/>
</dbReference>
<evidence type="ECO:0000259" key="2">
    <source>
        <dbReference type="Pfam" id="PF03466"/>
    </source>
</evidence>
<dbReference type="PANTHER" id="PTHR30537">
    <property type="entry name" value="HTH-TYPE TRANSCRIPTIONAL REGULATOR"/>
    <property type="match status" value="1"/>
</dbReference>
<feature type="domain" description="LysR substrate-binding" evidence="2">
    <location>
        <begin position="2"/>
        <end position="65"/>
    </location>
</feature>
<organism evidence="3 4">
    <name type="scientific">Enterobacter cloacae</name>
    <dbReference type="NCBI Taxonomy" id="550"/>
    <lineage>
        <taxon>Bacteria</taxon>
        <taxon>Pseudomonadati</taxon>
        <taxon>Pseudomonadota</taxon>
        <taxon>Gammaproteobacteria</taxon>
        <taxon>Enterobacterales</taxon>
        <taxon>Enterobacteriaceae</taxon>
        <taxon>Enterobacter</taxon>
        <taxon>Enterobacter cloacae complex</taxon>
    </lineage>
</organism>
<dbReference type="EMBL" id="UGJB01000004">
    <property type="protein sequence ID" value="STQ14315.1"/>
    <property type="molecule type" value="Genomic_DNA"/>
</dbReference>
<gene>
    <name evidence="3" type="ORF">NCTC10005_07169</name>
</gene>
<proteinExistence type="inferred from homology"/>
<dbReference type="SUPFAM" id="SSF53850">
    <property type="entry name" value="Periplasmic binding protein-like II"/>
    <property type="match status" value="1"/>
</dbReference>
<evidence type="ECO:0000313" key="3">
    <source>
        <dbReference type="EMBL" id="STQ14315.1"/>
    </source>
</evidence>
<dbReference type="Pfam" id="PF03466">
    <property type="entry name" value="LysR_substrate"/>
    <property type="match status" value="1"/>
</dbReference>
<evidence type="ECO:0000313" key="4">
    <source>
        <dbReference type="Proteomes" id="UP000255106"/>
    </source>
</evidence>